<dbReference type="GO" id="GO:0008168">
    <property type="term" value="F:methyltransferase activity"/>
    <property type="evidence" value="ECO:0007669"/>
    <property type="project" value="UniProtKB-KW"/>
</dbReference>
<dbReference type="PANTHER" id="PTHR43464:SF82">
    <property type="entry name" value="METHYLTRANSFERASE DOMAIN-CONTAINING PROTEIN"/>
    <property type="match status" value="1"/>
</dbReference>
<dbReference type="InterPro" id="IPR029063">
    <property type="entry name" value="SAM-dependent_MTases_sf"/>
</dbReference>
<evidence type="ECO:0000313" key="2">
    <source>
        <dbReference type="Proteomes" id="UP000287394"/>
    </source>
</evidence>
<dbReference type="Pfam" id="PF13649">
    <property type="entry name" value="Methyltransf_25"/>
    <property type="match status" value="1"/>
</dbReference>
<organism evidence="1 2">
    <name type="scientific">Capsulimonas corticalis</name>
    <dbReference type="NCBI Taxonomy" id="2219043"/>
    <lineage>
        <taxon>Bacteria</taxon>
        <taxon>Bacillati</taxon>
        <taxon>Armatimonadota</taxon>
        <taxon>Armatimonadia</taxon>
        <taxon>Capsulimonadales</taxon>
        <taxon>Capsulimonadaceae</taxon>
        <taxon>Capsulimonas</taxon>
    </lineage>
</organism>
<sequence>MDIPAIHRETGAFWDEIADTYSHGEGCEAEVIEFLRSGGNYLLESEQQLLGDLAPWCRRAIHLQCSGGLDALSLLRQGAAEVVGVDISEGLLASARRKAAAIDAPAAWYCSDLLQTPTVLNGTADLVYTGKGALCWMMDLAAWADVVARVLAPGGRVFILEGHPLDWIWDKNAPGYLLDQEHGNYFSTELRERLFSRVTQATPRYRQWTLGEVVNSVINAGLVLDQLHEYPEPFWDQFPHIPHDTLRRLPHTFALLAHKP</sequence>
<dbReference type="RefSeq" id="WP_119321942.1">
    <property type="nucleotide sequence ID" value="NZ_AP025739.1"/>
</dbReference>
<proteinExistence type="predicted"/>
<dbReference type="KEGG" id="ccot:CCAX7_44290"/>
<dbReference type="OrthoDB" id="8385759at2"/>
<dbReference type="AlphaFoldDB" id="A0A402CX83"/>
<keyword evidence="1" id="KW-0489">Methyltransferase</keyword>
<dbReference type="InterPro" id="IPR041698">
    <property type="entry name" value="Methyltransf_25"/>
</dbReference>
<dbReference type="CDD" id="cd02440">
    <property type="entry name" value="AdoMet_MTases"/>
    <property type="match status" value="1"/>
</dbReference>
<name>A0A402CX83_9BACT</name>
<dbReference type="SUPFAM" id="SSF53335">
    <property type="entry name" value="S-adenosyl-L-methionine-dependent methyltransferases"/>
    <property type="match status" value="1"/>
</dbReference>
<dbReference type="PANTHER" id="PTHR43464">
    <property type="entry name" value="METHYLTRANSFERASE"/>
    <property type="match status" value="1"/>
</dbReference>
<reference evidence="1 2" key="1">
    <citation type="journal article" date="2019" name="Int. J. Syst. Evol. Microbiol.">
        <title>Capsulimonas corticalis gen. nov., sp. nov., an aerobic capsulated bacterium, of a novel bacterial order, Capsulimonadales ord. nov., of the class Armatimonadia of the phylum Armatimonadetes.</title>
        <authorList>
            <person name="Li J."/>
            <person name="Kudo C."/>
            <person name="Tonouchi A."/>
        </authorList>
    </citation>
    <scope>NUCLEOTIDE SEQUENCE [LARGE SCALE GENOMIC DNA]</scope>
    <source>
        <strain evidence="1 2">AX-7</strain>
    </source>
</reference>
<dbReference type="GO" id="GO:0032259">
    <property type="term" value="P:methylation"/>
    <property type="evidence" value="ECO:0007669"/>
    <property type="project" value="UniProtKB-KW"/>
</dbReference>
<gene>
    <name evidence="1" type="ORF">CCAX7_44290</name>
</gene>
<evidence type="ECO:0000313" key="1">
    <source>
        <dbReference type="EMBL" id="BDI32378.1"/>
    </source>
</evidence>
<dbReference type="Proteomes" id="UP000287394">
    <property type="component" value="Chromosome"/>
</dbReference>
<accession>A0A402CX83</accession>
<dbReference type="EMBL" id="AP025739">
    <property type="protein sequence ID" value="BDI32378.1"/>
    <property type="molecule type" value="Genomic_DNA"/>
</dbReference>
<keyword evidence="2" id="KW-1185">Reference proteome</keyword>
<keyword evidence="1" id="KW-0808">Transferase</keyword>
<protein>
    <submittedName>
        <fullName evidence="1">Methyltransferase</fullName>
    </submittedName>
</protein>
<dbReference type="Gene3D" id="3.40.50.150">
    <property type="entry name" value="Vaccinia Virus protein VP39"/>
    <property type="match status" value="1"/>
</dbReference>